<dbReference type="PANTHER" id="PTHR36435:SF1">
    <property type="entry name" value="CAAX AMINO TERMINAL PROTEASE FAMILY PROTEIN"/>
    <property type="match status" value="1"/>
</dbReference>
<dbReference type="InterPro" id="IPR052710">
    <property type="entry name" value="CAAX_protease"/>
</dbReference>
<dbReference type="EC" id="3.4.-.-" evidence="3"/>
<evidence type="ECO:0000313" key="3">
    <source>
        <dbReference type="EMBL" id="MFC7200527.1"/>
    </source>
</evidence>
<feature type="transmembrane region" description="Helical" evidence="1">
    <location>
        <begin position="52"/>
        <end position="76"/>
    </location>
</feature>
<dbReference type="InterPro" id="IPR003675">
    <property type="entry name" value="Rce1/LyrA-like_dom"/>
</dbReference>
<feature type="transmembrane region" description="Helical" evidence="1">
    <location>
        <begin position="160"/>
        <end position="185"/>
    </location>
</feature>
<gene>
    <name evidence="3" type="ORF">ACFQJ9_14070</name>
</gene>
<organism evidence="3 4">
    <name type="scientific">Halospeciosus flavus</name>
    <dbReference type="NCBI Taxonomy" id="3032283"/>
    <lineage>
        <taxon>Archaea</taxon>
        <taxon>Methanobacteriati</taxon>
        <taxon>Methanobacteriota</taxon>
        <taxon>Stenosarchaea group</taxon>
        <taxon>Halobacteria</taxon>
        <taxon>Halobacteriales</taxon>
        <taxon>Halobacteriaceae</taxon>
        <taxon>Halospeciosus</taxon>
    </lineage>
</organism>
<dbReference type="RefSeq" id="WP_279527305.1">
    <property type="nucleotide sequence ID" value="NZ_CP122312.1"/>
</dbReference>
<evidence type="ECO:0000313" key="4">
    <source>
        <dbReference type="Proteomes" id="UP001596447"/>
    </source>
</evidence>
<dbReference type="GO" id="GO:0080120">
    <property type="term" value="P:CAAX-box protein maturation"/>
    <property type="evidence" value="ECO:0007669"/>
    <property type="project" value="UniProtKB-ARBA"/>
</dbReference>
<feature type="transmembrane region" description="Helical" evidence="1">
    <location>
        <begin position="197"/>
        <end position="227"/>
    </location>
</feature>
<dbReference type="EMBL" id="JBHTAR010000011">
    <property type="protein sequence ID" value="MFC7200527.1"/>
    <property type="molecule type" value="Genomic_DNA"/>
</dbReference>
<feature type="transmembrane region" description="Helical" evidence="1">
    <location>
        <begin position="136"/>
        <end position="153"/>
    </location>
</feature>
<accession>A0ABD5Z5L0</accession>
<dbReference type="Pfam" id="PF02517">
    <property type="entry name" value="Rce1-like"/>
    <property type="match status" value="1"/>
</dbReference>
<keyword evidence="1" id="KW-0812">Transmembrane</keyword>
<reference evidence="3 4" key="1">
    <citation type="journal article" date="2019" name="Int. J. Syst. Evol. Microbiol.">
        <title>The Global Catalogue of Microorganisms (GCM) 10K type strain sequencing project: providing services to taxonomists for standard genome sequencing and annotation.</title>
        <authorList>
            <consortium name="The Broad Institute Genomics Platform"/>
            <consortium name="The Broad Institute Genome Sequencing Center for Infectious Disease"/>
            <person name="Wu L."/>
            <person name="Ma J."/>
        </authorList>
    </citation>
    <scope>NUCLEOTIDE SEQUENCE [LARGE SCALE GENOMIC DNA]</scope>
    <source>
        <strain evidence="3 4">XZGYJ-43</strain>
    </source>
</reference>
<sequence>MSDPAWAPFVGLGVFVAFGVVALSRASAAAVTDETGAGAPAEPAATPAVSPTALLVNVALSQGVVGALLLAAAWLWSIPLSALGLGPADVGTTALAVGVGAGVVLSLGNEVLSFVCEWFGVPYSEALRETLSPETVRGWAVLLGLVLPLVAGVEELLFRGVLVGVVAAGFGVSPWLLAVLSSVLFGAAHTAQGGVGVAVAALLGFALAAVYVLSGSLFVVVVAHYLVNAVEFLAHEEWHLRGV</sequence>
<keyword evidence="4" id="KW-1185">Reference proteome</keyword>
<name>A0ABD5Z5L0_9EURY</name>
<feature type="transmembrane region" description="Helical" evidence="1">
    <location>
        <begin position="88"/>
        <end position="108"/>
    </location>
</feature>
<protein>
    <submittedName>
        <fullName evidence="3">CPBP family intramembrane glutamic endopeptidase</fullName>
        <ecNumber evidence="3">3.4.-.-</ecNumber>
    </submittedName>
</protein>
<comment type="caution">
    <text evidence="3">The sequence shown here is derived from an EMBL/GenBank/DDBJ whole genome shotgun (WGS) entry which is preliminary data.</text>
</comment>
<dbReference type="AlphaFoldDB" id="A0ABD5Z5L0"/>
<feature type="domain" description="CAAX prenyl protease 2/Lysostaphin resistance protein A-like" evidence="2">
    <location>
        <begin position="140"/>
        <end position="230"/>
    </location>
</feature>
<keyword evidence="3" id="KW-0378">Hydrolase</keyword>
<dbReference type="Proteomes" id="UP001596447">
    <property type="component" value="Unassembled WGS sequence"/>
</dbReference>
<keyword evidence="1" id="KW-0472">Membrane</keyword>
<dbReference type="GO" id="GO:0004175">
    <property type="term" value="F:endopeptidase activity"/>
    <property type="evidence" value="ECO:0007669"/>
    <property type="project" value="UniProtKB-ARBA"/>
</dbReference>
<evidence type="ECO:0000259" key="2">
    <source>
        <dbReference type="Pfam" id="PF02517"/>
    </source>
</evidence>
<dbReference type="PANTHER" id="PTHR36435">
    <property type="entry name" value="SLR1288 PROTEIN"/>
    <property type="match status" value="1"/>
</dbReference>
<evidence type="ECO:0000256" key="1">
    <source>
        <dbReference type="SAM" id="Phobius"/>
    </source>
</evidence>
<keyword evidence="1" id="KW-1133">Transmembrane helix</keyword>
<proteinExistence type="predicted"/>